<gene>
    <name evidence="2" type="ORF">BCR43DRAFT_432104</name>
</gene>
<feature type="domain" description="DUF7082" evidence="1">
    <location>
        <begin position="4"/>
        <end position="142"/>
    </location>
</feature>
<evidence type="ECO:0000313" key="3">
    <source>
        <dbReference type="Proteomes" id="UP000242180"/>
    </source>
</evidence>
<evidence type="ECO:0000313" key="2">
    <source>
        <dbReference type="EMBL" id="ORZ02822.1"/>
    </source>
</evidence>
<protein>
    <recommendedName>
        <fullName evidence="1">DUF7082 domain-containing protein</fullName>
    </recommendedName>
</protein>
<dbReference type="Pfam" id="PF23305">
    <property type="entry name" value="DUF7082"/>
    <property type="match status" value="1"/>
</dbReference>
<dbReference type="InParanoid" id="A0A1X2HT96"/>
<sequence length="149" mass="17700">MSLWPPLAQQQKRRLVRFWRENPTTLHCEAIDQEDYQPFRSNSMCVVSCIYLDCFQGCAITSVDVLILLEILLELDLSRKEDKNRLRRNLEKYKPITVYKADQSMNPAFYQIMSYKNPKPRNIEKDIKIFPWSLVPTMLINIFQKPRGD</sequence>
<keyword evidence="3" id="KW-1185">Reference proteome</keyword>
<dbReference type="AlphaFoldDB" id="A0A1X2HT96"/>
<accession>A0A1X2HT96</accession>
<dbReference type="Proteomes" id="UP000242180">
    <property type="component" value="Unassembled WGS sequence"/>
</dbReference>
<dbReference type="GO" id="GO:0005634">
    <property type="term" value="C:nucleus"/>
    <property type="evidence" value="ECO:0007669"/>
    <property type="project" value="TreeGrafter"/>
</dbReference>
<dbReference type="OrthoDB" id="1751210at2759"/>
<proteinExistence type="predicted"/>
<organism evidence="2 3">
    <name type="scientific">Syncephalastrum racemosum</name>
    <name type="common">Filamentous fungus</name>
    <dbReference type="NCBI Taxonomy" id="13706"/>
    <lineage>
        <taxon>Eukaryota</taxon>
        <taxon>Fungi</taxon>
        <taxon>Fungi incertae sedis</taxon>
        <taxon>Mucoromycota</taxon>
        <taxon>Mucoromycotina</taxon>
        <taxon>Mucoromycetes</taxon>
        <taxon>Mucorales</taxon>
        <taxon>Syncephalastraceae</taxon>
        <taxon>Syncephalastrum</taxon>
    </lineage>
</organism>
<dbReference type="EMBL" id="MCGN01000001">
    <property type="protein sequence ID" value="ORZ02822.1"/>
    <property type="molecule type" value="Genomic_DNA"/>
</dbReference>
<comment type="caution">
    <text evidence="2">The sequence shown here is derived from an EMBL/GenBank/DDBJ whole genome shotgun (WGS) entry which is preliminary data.</text>
</comment>
<dbReference type="STRING" id="13706.A0A1X2HT96"/>
<evidence type="ECO:0000259" key="1">
    <source>
        <dbReference type="Pfam" id="PF23305"/>
    </source>
</evidence>
<dbReference type="InterPro" id="IPR055509">
    <property type="entry name" value="DUF7082"/>
</dbReference>
<reference evidence="2 3" key="1">
    <citation type="submission" date="2016-07" db="EMBL/GenBank/DDBJ databases">
        <title>Pervasive Adenine N6-methylation of Active Genes in Fungi.</title>
        <authorList>
            <consortium name="DOE Joint Genome Institute"/>
            <person name="Mondo S.J."/>
            <person name="Dannebaum R.O."/>
            <person name="Kuo R.C."/>
            <person name="Labutti K."/>
            <person name="Haridas S."/>
            <person name="Kuo A."/>
            <person name="Salamov A."/>
            <person name="Ahrendt S.R."/>
            <person name="Lipzen A."/>
            <person name="Sullivan W."/>
            <person name="Andreopoulos W.B."/>
            <person name="Clum A."/>
            <person name="Lindquist E."/>
            <person name="Daum C."/>
            <person name="Ramamoorthy G.K."/>
            <person name="Gryganskyi A."/>
            <person name="Culley D."/>
            <person name="Magnuson J.K."/>
            <person name="James T.Y."/>
            <person name="O'Malley M.A."/>
            <person name="Stajich J.E."/>
            <person name="Spatafora J.W."/>
            <person name="Visel A."/>
            <person name="Grigoriev I.V."/>
        </authorList>
    </citation>
    <scope>NUCLEOTIDE SEQUENCE [LARGE SCALE GENOMIC DNA]</scope>
    <source>
        <strain evidence="2 3">NRRL 2496</strain>
    </source>
</reference>
<dbReference type="PANTHER" id="PTHR39463:SF1">
    <property type="entry name" value="MEDUSA"/>
    <property type="match status" value="1"/>
</dbReference>
<dbReference type="PANTHER" id="PTHR39463">
    <property type="entry name" value="MEDUSA"/>
    <property type="match status" value="1"/>
</dbReference>
<name>A0A1X2HT96_SYNRA</name>